<gene>
    <name evidence="2" type="ORF">GCM10007390_14660</name>
</gene>
<dbReference type="PROSITE" id="PS51257">
    <property type="entry name" value="PROKAR_LIPOPROTEIN"/>
    <property type="match status" value="1"/>
</dbReference>
<organism evidence="2 3">
    <name type="scientific">Persicitalea jodogahamensis</name>
    <dbReference type="NCBI Taxonomy" id="402147"/>
    <lineage>
        <taxon>Bacteria</taxon>
        <taxon>Pseudomonadati</taxon>
        <taxon>Bacteroidota</taxon>
        <taxon>Cytophagia</taxon>
        <taxon>Cytophagales</taxon>
        <taxon>Spirosomataceae</taxon>
        <taxon>Persicitalea</taxon>
    </lineage>
</organism>
<proteinExistence type="predicted"/>
<keyword evidence="3" id="KW-1185">Reference proteome</keyword>
<reference evidence="2 3" key="1">
    <citation type="journal article" date="2014" name="Int. J. Syst. Evol. Microbiol.">
        <title>Complete genome sequence of Corynebacterium casei LMG S-19264T (=DSM 44701T), isolated from a smear-ripened cheese.</title>
        <authorList>
            <consortium name="US DOE Joint Genome Institute (JGI-PGF)"/>
            <person name="Walter F."/>
            <person name="Albersmeier A."/>
            <person name="Kalinowski J."/>
            <person name="Ruckert C."/>
        </authorList>
    </citation>
    <scope>NUCLEOTIDE SEQUENCE [LARGE SCALE GENOMIC DNA]</scope>
    <source>
        <strain evidence="2 3">KCTC 12866</strain>
    </source>
</reference>
<sequence length="471" mass="52150">MKKQLSILFAAAMLTAASCQKPEIDAVESIEAGATNPDWAEASHSNNVAPDYTTVFPQDKVNTLEITMTAQEWKTIQTDMAAKFGNAFGARANAGPGGGPPGGGGPGGGGGTTFSTEDPDYVALPMKFNGKTWTKVGFRLKGNSSLSSAWSSGIYKLPFRLNFDKFEDDYPEIKNQRMYGFQELSFSPAFNDYSLIREKAASDIFRLAGVPAAQTAFYQVYIDFGSGKQYCGVYTMVEVIDDTMVESQFGDGEGNIYKPESTFQTFVQSQFEKKNNKTEADYSDAQAFVTALNASNRSTDAATWRTNLEKVFNVDHFLKYLAVNNTIINWDAYGAMAHNYYLYRAPTGQFTWIPWDHNESMTTTGRNAVSLGMTEVSTAWPLIRYVANDPVYYAQYKQYVKDFSENVFTTSRMNELFDRYTTLISPYVIGPNATETGKYSYLSGSASFTSALPSLKSHVANRQTAVTTFLK</sequence>
<comment type="caution">
    <text evidence="2">The sequence shown here is derived from an EMBL/GenBank/DDBJ whole genome shotgun (WGS) entry which is preliminary data.</text>
</comment>
<dbReference type="Pfam" id="PF08757">
    <property type="entry name" value="CotH"/>
    <property type="match status" value="1"/>
</dbReference>
<evidence type="ECO:0000256" key="1">
    <source>
        <dbReference type="SAM" id="MobiDB-lite"/>
    </source>
</evidence>
<dbReference type="InterPro" id="IPR014867">
    <property type="entry name" value="Spore_coat_CotH_CotH2/3/7"/>
</dbReference>
<accession>A0A8J3D7B4</accession>
<evidence type="ECO:0008006" key="4">
    <source>
        <dbReference type="Google" id="ProtNLM"/>
    </source>
</evidence>
<evidence type="ECO:0000313" key="3">
    <source>
        <dbReference type="Proteomes" id="UP000598271"/>
    </source>
</evidence>
<feature type="region of interest" description="Disordered" evidence="1">
    <location>
        <begin position="91"/>
        <end position="116"/>
    </location>
</feature>
<dbReference type="PANTHER" id="PTHR40050:SF1">
    <property type="entry name" value="INNER SPORE COAT PROTEIN H"/>
    <property type="match status" value="1"/>
</dbReference>
<dbReference type="AlphaFoldDB" id="A0A8J3D7B4"/>
<protein>
    <recommendedName>
        <fullName evidence="4">Spore coat protein CotH</fullName>
    </recommendedName>
</protein>
<evidence type="ECO:0000313" key="2">
    <source>
        <dbReference type="EMBL" id="GHB61825.1"/>
    </source>
</evidence>
<dbReference type="EMBL" id="BMXF01000001">
    <property type="protein sequence ID" value="GHB61825.1"/>
    <property type="molecule type" value="Genomic_DNA"/>
</dbReference>
<feature type="compositionally biased region" description="Gly residues" evidence="1">
    <location>
        <begin position="95"/>
        <end position="112"/>
    </location>
</feature>
<dbReference type="PANTHER" id="PTHR40050">
    <property type="entry name" value="INNER SPORE COAT PROTEIN H"/>
    <property type="match status" value="1"/>
</dbReference>
<name>A0A8J3D7B4_9BACT</name>
<dbReference type="RefSeq" id="WP_189563660.1">
    <property type="nucleotide sequence ID" value="NZ_BMXF01000001.1"/>
</dbReference>
<dbReference type="Proteomes" id="UP000598271">
    <property type="component" value="Unassembled WGS sequence"/>
</dbReference>